<name>A0AAV4QRR2_9ARAC</name>
<dbReference type="PANTHER" id="PTHR47331:SF5">
    <property type="entry name" value="RIBONUCLEASE H"/>
    <property type="match status" value="1"/>
</dbReference>
<keyword evidence="2" id="KW-1185">Reference proteome</keyword>
<dbReference type="AlphaFoldDB" id="A0AAV4QRR2"/>
<evidence type="ECO:0000313" key="1">
    <source>
        <dbReference type="EMBL" id="GIY12165.1"/>
    </source>
</evidence>
<sequence>MGWILRFIGNFNKKVNVRTFCYLSVEECDKAEKIILRKVRRECFEKNRNLSTQIYLDPDGLLRIKTKIIQRKDQESFRYPILLPSKHHMVDNLIFDKNVEFCPAGVQVLMSTLREEYWIIKSRRTKLAFIKSSETFS</sequence>
<gene>
    <name evidence="1" type="primary">AVEN_178898_1</name>
    <name evidence="1" type="ORF">CDAR_568271</name>
</gene>
<comment type="caution">
    <text evidence="1">The sequence shown here is derived from an EMBL/GenBank/DDBJ whole genome shotgun (WGS) entry which is preliminary data.</text>
</comment>
<keyword evidence="1" id="KW-0695">RNA-directed DNA polymerase</keyword>
<keyword evidence="1" id="KW-0548">Nucleotidyltransferase</keyword>
<accession>A0AAV4QRR2</accession>
<protein>
    <submittedName>
        <fullName evidence="1">Reverse transcriptase</fullName>
    </submittedName>
</protein>
<organism evidence="1 2">
    <name type="scientific">Caerostris darwini</name>
    <dbReference type="NCBI Taxonomy" id="1538125"/>
    <lineage>
        <taxon>Eukaryota</taxon>
        <taxon>Metazoa</taxon>
        <taxon>Ecdysozoa</taxon>
        <taxon>Arthropoda</taxon>
        <taxon>Chelicerata</taxon>
        <taxon>Arachnida</taxon>
        <taxon>Araneae</taxon>
        <taxon>Araneomorphae</taxon>
        <taxon>Entelegynae</taxon>
        <taxon>Araneoidea</taxon>
        <taxon>Araneidae</taxon>
        <taxon>Caerostris</taxon>
    </lineage>
</organism>
<evidence type="ECO:0000313" key="2">
    <source>
        <dbReference type="Proteomes" id="UP001054837"/>
    </source>
</evidence>
<dbReference type="Proteomes" id="UP001054837">
    <property type="component" value="Unassembled WGS sequence"/>
</dbReference>
<dbReference type="GO" id="GO:0003964">
    <property type="term" value="F:RNA-directed DNA polymerase activity"/>
    <property type="evidence" value="ECO:0007669"/>
    <property type="project" value="UniProtKB-KW"/>
</dbReference>
<dbReference type="EMBL" id="BPLQ01004993">
    <property type="protein sequence ID" value="GIY12165.1"/>
    <property type="molecule type" value="Genomic_DNA"/>
</dbReference>
<proteinExistence type="predicted"/>
<reference evidence="1 2" key="1">
    <citation type="submission" date="2021-06" db="EMBL/GenBank/DDBJ databases">
        <title>Caerostris darwini draft genome.</title>
        <authorList>
            <person name="Kono N."/>
            <person name="Arakawa K."/>
        </authorList>
    </citation>
    <scope>NUCLEOTIDE SEQUENCE [LARGE SCALE GENOMIC DNA]</scope>
</reference>
<dbReference type="PANTHER" id="PTHR47331">
    <property type="entry name" value="PHD-TYPE DOMAIN-CONTAINING PROTEIN"/>
    <property type="match status" value="1"/>
</dbReference>
<keyword evidence="1" id="KW-0808">Transferase</keyword>